<protein>
    <submittedName>
        <fullName evidence="2">Uncharacterized protein</fullName>
    </submittedName>
</protein>
<comment type="caution">
    <text evidence="2">The sequence shown here is derived from an EMBL/GenBank/DDBJ whole genome shotgun (WGS) entry which is preliminary data.</text>
</comment>
<keyword evidence="1" id="KW-0812">Transmembrane</keyword>
<organism evidence="2 3">
    <name type="scientific">Rhodanobacter denitrificans</name>
    <dbReference type="NCBI Taxonomy" id="666685"/>
    <lineage>
        <taxon>Bacteria</taxon>
        <taxon>Pseudomonadati</taxon>
        <taxon>Pseudomonadota</taxon>
        <taxon>Gammaproteobacteria</taxon>
        <taxon>Lysobacterales</taxon>
        <taxon>Rhodanobacteraceae</taxon>
        <taxon>Rhodanobacter</taxon>
    </lineage>
</organism>
<proteinExistence type="predicted"/>
<sequence length="150" mass="16008">MTTPTPIVDERAWQLQEQALRAAHVRRDEPDAAALADRRLLRALREPPLSPLPADFAAGVARLAAPAAATRTVDTRLERLLGAVLGIALGAAALAQGLEQGAEWLRILAEQASPLPPGTLRLGVALAACVGCSWLIGLLPRRQARRSLRH</sequence>
<evidence type="ECO:0000313" key="2">
    <source>
        <dbReference type="EMBL" id="PZQ09731.1"/>
    </source>
</evidence>
<feature type="transmembrane region" description="Helical" evidence="1">
    <location>
        <begin position="80"/>
        <end position="98"/>
    </location>
</feature>
<keyword evidence="1" id="KW-1133">Transmembrane helix</keyword>
<evidence type="ECO:0000256" key="1">
    <source>
        <dbReference type="SAM" id="Phobius"/>
    </source>
</evidence>
<name>A0A2W5JZ50_9GAMM</name>
<keyword evidence="1" id="KW-0472">Membrane</keyword>
<dbReference type="EMBL" id="QFPO01000025">
    <property type="protein sequence ID" value="PZQ09731.1"/>
    <property type="molecule type" value="Genomic_DNA"/>
</dbReference>
<dbReference type="Proteomes" id="UP000249046">
    <property type="component" value="Unassembled WGS sequence"/>
</dbReference>
<dbReference type="AlphaFoldDB" id="A0A2W5JZ50"/>
<feature type="transmembrane region" description="Helical" evidence="1">
    <location>
        <begin position="118"/>
        <end position="139"/>
    </location>
</feature>
<gene>
    <name evidence="2" type="ORF">DI564_17250</name>
</gene>
<accession>A0A2W5JZ50</accession>
<reference evidence="2 3" key="1">
    <citation type="submission" date="2017-08" db="EMBL/GenBank/DDBJ databases">
        <title>Infants hospitalized years apart are colonized by the same room-sourced microbial strains.</title>
        <authorList>
            <person name="Brooks B."/>
            <person name="Olm M.R."/>
            <person name="Firek B.A."/>
            <person name="Baker R."/>
            <person name="Thomas B.C."/>
            <person name="Morowitz M.J."/>
            <person name="Banfield J.F."/>
        </authorList>
    </citation>
    <scope>NUCLEOTIDE SEQUENCE [LARGE SCALE GENOMIC DNA]</scope>
    <source>
        <strain evidence="2">S2_005_003_R2_42</strain>
    </source>
</reference>
<evidence type="ECO:0000313" key="3">
    <source>
        <dbReference type="Proteomes" id="UP000249046"/>
    </source>
</evidence>